<reference evidence="3" key="1">
    <citation type="submission" date="2021-05" db="EMBL/GenBank/DDBJ databases">
        <title>The genome of the haptophyte Pavlova lutheri (Diacronema luteri, Pavlovales) - a model for lipid biosynthesis in eukaryotic algae.</title>
        <authorList>
            <person name="Hulatt C.J."/>
            <person name="Posewitz M.C."/>
        </authorList>
    </citation>
    <scope>NUCLEOTIDE SEQUENCE</scope>
    <source>
        <strain evidence="3">NIVA-4/92</strain>
    </source>
</reference>
<dbReference type="Proteomes" id="UP000751190">
    <property type="component" value="Unassembled WGS sequence"/>
</dbReference>
<evidence type="ECO:0000313" key="3">
    <source>
        <dbReference type="EMBL" id="KAG8465640.1"/>
    </source>
</evidence>
<feature type="region of interest" description="Disordered" evidence="2">
    <location>
        <begin position="22"/>
        <end position="42"/>
    </location>
</feature>
<feature type="region of interest" description="Disordered" evidence="2">
    <location>
        <begin position="166"/>
        <end position="194"/>
    </location>
</feature>
<gene>
    <name evidence="3" type="ORF">KFE25_002947</name>
</gene>
<accession>A0A8J5XUG4</accession>
<feature type="compositionally biased region" description="Low complexity" evidence="2">
    <location>
        <begin position="354"/>
        <end position="380"/>
    </location>
</feature>
<keyword evidence="1" id="KW-0175">Coiled coil</keyword>
<sequence>MERSTHPGGVPKWLQAMWQMTQSGGQQGGEASQQLPATTLPPRPYQQLHQHQHQPYQQMLMPPVACFVPMGAGGPQMQPMCLCAPMQPQVLIGPQPMGAFHSHIQVNMQPQAMMPTMHASGLPSQYEPRHMHPSISDMPSLPLIPRSLLSPPPPAAGAAGAPLIEPRHVSSTPASPSVPAAAMPSQSDSGADFIPAAHSRGEPPEQMVGTKRMCEQFGGASASVGVGTCTRTTSCRKEQGHAGRCGLVYPSADERKWLDEQIDTLDDELAKLEDERDKLHDEATTIWAMLSKACVLLCRSLHEPLPETGIFQSSHEGQPSVAGEQAAQPRRAPVCSHTPPHARASCSHDDSMRGAAGAASTTASPHGARAPGSAPASPALAESPSVLLAGASSVAAHAPGAASPVPHASSAWLGPATGCFWSDRADASPSPAASSARRARDAGPLDRSEVVARLVALSCSDAENVRAHKLAHFSAGIERLEATMRTVVDSDERARRLAEIAEHIRKFDEDMARSREGCAEETRRDAEEIAPHMLLVQAMGPAAAAEVLTRRAARQ</sequence>
<feature type="region of interest" description="Disordered" evidence="2">
    <location>
        <begin position="426"/>
        <end position="445"/>
    </location>
</feature>
<name>A0A8J5XUG4_DIALT</name>
<comment type="caution">
    <text evidence="3">The sequence shown here is derived from an EMBL/GenBank/DDBJ whole genome shotgun (WGS) entry which is preliminary data.</text>
</comment>
<feature type="region of interest" description="Disordered" evidence="2">
    <location>
        <begin position="309"/>
        <end position="380"/>
    </location>
</feature>
<evidence type="ECO:0000256" key="1">
    <source>
        <dbReference type="SAM" id="Coils"/>
    </source>
</evidence>
<feature type="compositionally biased region" description="Low complexity" evidence="2">
    <location>
        <begin position="427"/>
        <end position="436"/>
    </location>
</feature>
<organism evidence="3 4">
    <name type="scientific">Diacronema lutheri</name>
    <name type="common">Unicellular marine alga</name>
    <name type="synonym">Monochrysis lutheri</name>
    <dbReference type="NCBI Taxonomy" id="2081491"/>
    <lineage>
        <taxon>Eukaryota</taxon>
        <taxon>Haptista</taxon>
        <taxon>Haptophyta</taxon>
        <taxon>Pavlovophyceae</taxon>
        <taxon>Pavlovales</taxon>
        <taxon>Pavlovaceae</taxon>
        <taxon>Diacronema</taxon>
    </lineage>
</organism>
<evidence type="ECO:0000313" key="4">
    <source>
        <dbReference type="Proteomes" id="UP000751190"/>
    </source>
</evidence>
<feature type="compositionally biased region" description="Low complexity" evidence="2">
    <location>
        <begin position="166"/>
        <end position="187"/>
    </location>
</feature>
<evidence type="ECO:0000256" key="2">
    <source>
        <dbReference type="SAM" id="MobiDB-lite"/>
    </source>
</evidence>
<dbReference type="EMBL" id="JAGTXO010000010">
    <property type="protein sequence ID" value="KAG8465640.1"/>
    <property type="molecule type" value="Genomic_DNA"/>
</dbReference>
<keyword evidence="4" id="KW-1185">Reference proteome</keyword>
<proteinExistence type="predicted"/>
<dbReference type="AlphaFoldDB" id="A0A8J5XUG4"/>
<protein>
    <submittedName>
        <fullName evidence="3">Uncharacterized protein</fullName>
    </submittedName>
</protein>
<feature type="coiled-coil region" evidence="1">
    <location>
        <begin position="255"/>
        <end position="282"/>
    </location>
</feature>